<dbReference type="AlphaFoldDB" id="A0A8H5M4J7"/>
<accession>A0A8H5M4J7</accession>
<proteinExistence type="predicted"/>
<name>A0A8H5M4J7_9AGAR</name>
<dbReference type="Proteomes" id="UP000565441">
    <property type="component" value="Unassembled WGS sequence"/>
</dbReference>
<gene>
    <name evidence="1" type="ORF">D9615_004603</name>
</gene>
<comment type="caution">
    <text evidence="1">The sequence shown here is derived from an EMBL/GenBank/DDBJ whole genome shotgun (WGS) entry which is preliminary data.</text>
</comment>
<reference evidence="1 2" key="1">
    <citation type="journal article" date="2020" name="ISME J.">
        <title>Uncovering the hidden diversity of litter-decomposition mechanisms in mushroom-forming fungi.</title>
        <authorList>
            <person name="Floudas D."/>
            <person name="Bentzer J."/>
            <person name="Ahren D."/>
            <person name="Johansson T."/>
            <person name="Persson P."/>
            <person name="Tunlid A."/>
        </authorList>
    </citation>
    <scope>NUCLEOTIDE SEQUENCE [LARGE SCALE GENOMIC DNA]</scope>
    <source>
        <strain evidence="1 2">CBS 661.87</strain>
    </source>
</reference>
<evidence type="ECO:0000313" key="2">
    <source>
        <dbReference type="Proteomes" id="UP000565441"/>
    </source>
</evidence>
<organism evidence="1 2">
    <name type="scientific">Tricholomella constricta</name>
    <dbReference type="NCBI Taxonomy" id="117010"/>
    <lineage>
        <taxon>Eukaryota</taxon>
        <taxon>Fungi</taxon>
        <taxon>Dikarya</taxon>
        <taxon>Basidiomycota</taxon>
        <taxon>Agaricomycotina</taxon>
        <taxon>Agaricomycetes</taxon>
        <taxon>Agaricomycetidae</taxon>
        <taxon>Agaricales</taxon>
        <taxon>Tricholomatineae</taxon>
        <taxon>Lyophyllaceae</taxon>
        <taxon>Tricholomella</taxon>
    </lineage>
</organism>
<evidence type="ECO:0000313" key="1">
    <source>
        <dbReference type="EMBL" id="KAF5380469.1"/>
    </source>
</evidence>
<keyword evidence="2" id="KW-1185">Reference proteome</keyword>
<dbReference type="EMBL" id="JAACJP010000013">
    <property type="protein sequence ID" value="KAF5380469.1"/>
    <property type="molecule type" value="Genomic_DNA"/>
</dbReference>
<sequence length="83" mass="9334">MTLPDGYDIRRMAFAMDVISVPPNNRIEHTTVSHFLICGPWPPATLPKFAIEVAAFIASLDREASLEVMRWVTPKHQGRLAKC</sequence>
<protein>
    <submittedName>
        <fullName evidence="1">Uncharacterized protein</fullName>
    </submittedName>
</protein>